<dbReference type="OrthoDB" id="1689333at2759"/>
<dbReference type="Proteomes" id="UP000559256">
    <property type="component" value="Unassembled WGS sequence"/>
</dbReference>
<dbReference type="AlphaFoldDB" id="A0A8H5GRR7"/>
<reference evidence="1 2" key="1">
    <citation type="journal article" date="2020" name="ISME J.">
        <title>Uncovering the hidden diversity of litter-decomposition mechanisms in mushroom-forming fungi.</title>
        <authorList>
            <person name="Floudas D."/>
            <person name="Bentzer J."/>
            <person name="Ahren D."/>
            <person name="Johansson T."/>
            <person name="Persson P."/>
            <person name="Tunlid A."/>
        </authorList>
    </citation>
    <scope>NUCLEOTIDE SEQUENCE [LARGE SCALE GENOMIC DNA]</scope>
    <source>
        <strain evidence="1 2">CBS 291.85</strain>
    </source>
</reference>
<comment type="caution">
    <text evidence="1">The sequence shown here is derived from an EMBL/GenBank/DDBJ whole genome shotgun (WGS) entry which is preliminary data.</text>
</comment>
<name>A0A8H5GRR7_9AGAR</name>
<accession>A0A8H5GRR7</accession>
<keyword evidence="2" id="KW-1185">Reference proteome</keyword>
<dbReference type="EMBL" id="JAACJM010000012">
    <property type="protein sequence ID" value="KAF5369782.1"/>
    <property type="molecule type" value="Genomic_DNA"/>
</dbReference>
<proteinExistence type="predicted"/>
<evidence type="ECO:0000313" key="1">
    <source>
        <dbReference type="EMBL" id="KAF5369782.1"/>
    </source>
</evidence>
<protein>
    <submittedName>
        <fullName evidence="1">Uncharacterized protein</fullName>
    </submittedName>
</protein>
<evidence type="ECO:0000313" key="2">
    <source>
        <dbReference type="Proteomes" id="UP000559256"/>
    </source>
</evidence>
<sequence>MELTKHSQTIAQLIADHPDDPVCELAVAVLSHSINAVHFKVNLFEIQTPQAKLMKTLDMSYIVSVVISAMKKPHATKYLIAHGETLISYSAFFHSKVILCNSSALNFLVARLRAKDWENRCLCLAGLLRLYRLNSEEDTGLFDPNAFMQAVMRPKPAHINDTLMMYGQNSLVYRIW</sequence>
<gene>
    <name evidence="1" type="ORF">D9758_001150</name>
</gene>
<organism evidence="1 2">
    <name type="scientific">Tetrapyrgos nigripes</name>
    <dbReference type="NCBI Taxonomy" id="182062"/>
    <lineage>
        <taxon>Eukaryota</taxon>
        <taxon>Fungi</taxon>
        <taxon>Dikarya</taxon>
        <taxon>Basidiomycota</taxon>
        <taxon>Agaricomycotina</taxon>
        <taxon>Agaricomycetes</taxon>
        <taxon>Agaricomycetidae</taxon>
        <taxon>Agaricales</taxon>
        <taxon>Marasmiineae</taxon>
        <taxon>Marasmiaceae</taxon>
        <taxon>Tetrapyrgos</taxon>
    </lineage>
</organism>